<name>A0A972K4A9_9BACL</name>
<proteinExistence type="predicted"/>
<keyword evidence="2" id="KW-1185">Reference proteome</keyword>
<evidence type="ECO:0000313" key="1">
    <source>
        <dbReference type="EMBL" id="NOU96773.1"/>
    </source>
</evidence>
<sequence>MKNNETKQDAGIRTRKAITNILKQHGPADAGTLASMLEITTMAIRQHLYSLQEEALISYREEARPMGRPAKLWELTPLANKLFPDGYADLTVSLIESMKEAFGDAGLERLLEVRNKKQLEHYQNQIPEGKTVQCKLEILADIRTQEGYMAEVKEQEDGGYLLIEKHCPICEAAAVCTGLCQNEMNIFQSILGEQVNIERVEHILAGKSRCVYNITEERASLDDKKRI</sequence>
<dbReference type="AlphaFoldDB" id="A0A972K4A9"/>
<dbReference type="EMBL" id="WHOD01000102">
    <property type="protein sequence ID" value="NOU96773.1"/>
    <property type="molecule type" value="Genomic_DNA"/>
</dbReference>
<accession>A0A972K4A9</accession>
<gene>
    <name evidence="1" type="ORF">GC093_26650</name>
</gene>
<dbReference type="SUPFAM" id="SSF46785">
    <property type="entry name" value="Winged helix' DNA-binding domain"/>
    <property type="match status" value="1"/>
</dbReference>
<dbReference type="Proteomes" id="UP000641588">
    <property type="component" value="Unassembled WGS sequence"/>
</dbReference>
<dbReference type="Gene3D" id="1.10.10.10">
    <property type="entry name" value="Winged helix-like DNA-binding domain superfamily/Winged helix DNA-binding domain"/>
    <property type="match status" value="1"/>
</dbReference>
<evidence type="ECO:0000313" key="2">
    <source>
        <dbReference type="Proteomes" id="UP000641588"/>
    </source>
</evidence>
<reference evidence="1" key="1">
    <citation type="submission" date="2019-10" db="EMBL/GenBank/DDBJ databases">
        <title>Description of Paenibacillus glebae sp. nov.</title>
        <authorList>
            <person name="Carlier A."/>
            <person name="Qi S."/>
        </authorList>
    </citation>
    <scope>NUCLEOTIDE SEQUENCE</scope>
    <source>
        <strain evidence="1">LMG 31456</strain>
    </source>
</reference>
<protein>
    <submittedName>
        <fullName evidence="1">Transcriptional regulator</fullName>
    </submittedName>
</protein>
<dbReference type="InterPro" id="IPR036388">
    <property type="entry name" value="WH-like_DNA-bd_sf"/>
</dbReference>
<organism evidence="1 2">
    <name type="scientific">Paenibacillus foliorum</name>
    <dbReference type="NCBI Taxonomy" id="2654974"/>
    <lineage>
        <taxon>Bacteria</taxon>
        <taxon>Bacillati</taxon>
        <taxon>Bacillota</taxon>
        <taxon>Bacilli</taxon>
        <taxon>Bacillales</taxon>
        <taxon>Paenibacillaceae</taxon>
        <taxon>Paenibacillus</taxon>
    </lineage>
</organism>
<comment type="caution">
    <text evidence="1">The sequence shown here is derived from an EMBL/GenBank/DDBJ whole genome shotgun (WGS) entry which is preliminary data.</text>
</comment>
<dbReference type="InterPro" id="IPR036390">
    <property type="entry name" value="WH_DNA-bd_sf"/>
</dbReference>